<evidence type="ECO:0008006" key="4">
    <source>
        <dbReference type="Google" id="ProtNLM"/>
    </source>
</evidence>
<dbReference type="EMBL" id="JAMXLR010000051">
    <property type="protein sequence ID" value="MCO6045260.1"/>
    <property type="molecule type" value="Genomic_DNA"/>
</dbReference>
<organism evidence="2 3">
    <name type="scientific">Aeoliella straminimaris</name>
    <dbReference type="NCBI Taxonomy" id="2954799"/>
    <lineage>
        <taxon>Bacteria</taxon>
        <taxon>Pseudomonadati</taxon>
        <taxon>Planctomycetota</taxon>
        <taxon>Planctomycetia</taxon>
        <taxon>Pirellulales</taxon>
        <taxon>Lacipirellulaceae</taxon>
        <taxon>Aeoliella</taxon>
    </lineage>
</organism>
<dbReference type="Proteomes" id="UP001155241">
    <property type="component" value="Unassembled WGS sequence"/>
</dbReference>
<evidence type="ECO:0000313" key="3">
    <source>
        <dbReference type="Proteomes" id="UP001155241"/>
    </source>
</evidence>
<evidence type="ECO:0000256" key="1">
    <source>
        <dbReference type="SAM" id="Phobius"/>
    </source>
</evidence>
<dbReference type="RefSeq" id="WP_252853371.1">
    <property type="nucleotide sequence ID" value="NZ_JAMXLR010000051.1"/>
</dbReference>
<dbReference type="AlphaFoldDB" id="A0A9X2FA80"/>
<keyword evidence="1" id="KW-1133">Transmembrane helix</keyword>
<feature type="transmembrane region" description="Helical" evidence="1">
    <location>
        <begin position="24"/>
        <end position="44"/>
    </location>
</feature>
<reference evidence="2" key="1">
    <citation type="submission" date="2022-06" db="EMBL/GenBank/DDBJ databases">
        <title>Aeoliella straminimaris, a novel planctomycete from sediments.</title>
        <authorList>
            <person name="Vitorino I.R."/>
            <person name="Lage O.M."/>
        </authorList>
    </citation>
    <scope>NUCLEOTIDE SEQUENCE</scope>
    <source>
        <strain evidence="2">ICT_H6.2</strain>
    </source>
</reference>
<accession>A0A9X2FA80</accession>
<comment type="caution">
    <text evidence="2">The sequence shown here is derived from an EMBL/GenBank/DDBJ whole genome shotgun (WGS) entry which is preliminary data.</text>
</comment>
<name>A0A9X2FA80_9BACT</name>
<sequence>MTRNKRGKEYIDPQVQGALWRRMVLHWLAFILVALLLAVGLEWMSDPFQPVLEVITRAWWTYSPMLLVLGCLIPLFVYDSIRLSHRFAGPIFRLRQVIHSLASGSRPERVEFRDNDFWKEIAADMNQVIDRLGNTPANKEEPGA</sequence>
<gene>
    <name evidence="2" type="ORF">NG895_15215</name>
</gene>
<keyword evidence="1" id="KW-0812">Transmembrane</keyword>
<evidence type="ECO:0000313" key="2">
    <source>
        <dbReference type="EMBL" id="MCO6045260.1"/>
    </source>
</evidence>
<keyword evidence="3" id="KW-1185">Reference proteome</keyword>
<keyword evidence="1" id="KW-0472">Membrane</keyword>
<protein>
    <recommendedName>
        <fullName evidence="4">HAMP domain-containing protein</fullName>
    </recommendedName>
</protein>
<feature type="transmembrane region" description="Helical" evidence="1">
    <location>
        <begin position="59"/>
        <end position="78"/>
    </location>
</feature>
<proteinExistence type="predicted"/>